<accession>A0ABD0RNG5</accession>
<organism evidence="2 3">
    <name type="scientific">Cirrhinus mrigala</name>
    <name type="common">Mrigala</name>
    <dbReference type="NCBI Taxonomy" id="683832"/>
    <lineage>
        <taxon>Eukaryota</taxon>
        <taxon>Metazoa</taxon>
        <taxon>Chordata</taxon>
        <taxon>Craniata</taxon>
        <taxon>Vertebrata</taxon>
        <taxon>Euteleostomi</taxon>
        <taxon>Actinopterygii</taxon>
        <taxon>Neopterygii</taxon>
        <taxon>Teleostei</taxon>
        <taxon>Ostariophysi</taxon>
        <taxon>Cypriniformes</taxon>
        <taxon>Cyprinidae</taxon>
        <taxon>Labeoninae</taxon>
        <taxon>Labeonini</taxon>
        <taxon>Cirrhinus</taxon>
    </lineage>
</organism>
<protein>
    <submittedName>
        <fullName evidence="2">Uncharacterized protein</fullName>
    </submittedName>
</protein>
<sequence>MEDPSRAKEVKGKGVAESPNLHGGAMVRLEAFNDYGRSGRMEDYTGAKGS</sequence>
<feature type="compositionally biased region" description="Basic and acidic residues" evidence="1">
    <location>
        <begin position="1"/>
        <end position="14"/>
    </location>
</feature>
<feature type="non-terminal residue" evidence="2">
    <location>
        <position position="1"/>
    </location>
</feature>
<name>A0ABD0RNG5_CIRMR</name>
<comment type="caution">
    <text evidence="2">The sequence shown here is derived from an EMBL/GenBank/DDBJ whole genome shotgun (WGS) entry which is preliminary data.</text>
</comment>
<evidence type="ECO:0000313" key="2">
    <source>
        <dbReference type="EMBL" id="KAL0200054.1"/>
    </source>
</evidence>
<evidence type="ECO:0000256" key="1">
    <source>
        <dbReference type="SAM" id="MobiDB-lite"/>
    </source>
</evidence>
<dbReference type="Proteomes" id="UP001529510">
    <property type="component" value="Unassembled WGS sequence"/>
</dbReference>
<evidence type="ECO:0000313" key="3">
    <source>
        <dbReference type="Proteomes" id="UP001529510"/>
    </source>
</evidence>
<keyword evidence="3" id="KW-1185">Reference proteome</keyword>
<dbReference type="AlphaFoldDB" id="A0ABD0RNG5"/>
<feature type="non-terminal residue" evidence="2">
    <location>
        <position position="50"/>
    </location>
</feature>
<gene>
    <name evidence="2" type="ORF">M9458_003241</name>
</gene>
<reference evidence="2 3" key="1">
    <citation type="submission" date="2024-05" db="EMBL/GenBank/DDBJ databases">
        <title>Genome sequencing and assembly of Indian major carp, Cirrhinus mrigala (Hamilton, 1822).</title>
        <authorList>
            <person name="Mohindra V."/>
            <person name="Chowdhury L.M."/>
            <person name="Lal K."/>
            <person name="Jena J.K."/>
        </authorList>
    </citation>
    <scope>NUCLEOTIDE SEQUENCE [LARGE SCALE GENOMIC DNA]</scope>
    <source>
        <strain evidence="2">CM1030</strain>
        <tissue evidence="2">Blood</tissue>
    </source>
</reference>
<feature type="region of interest" description="Disordered" evidence="1">
    <location>
        <begin position="1"/>
        <end position="23"/>
    </location>
</feature>
<proteinExistence type="predicted"/>
<dbReference type="EMBL" id="JAMKFB020000002">
    <property type="protein sequence ID" value="KAL0200054.1"/>
    <property type="molecule type" value="Genomic_DNA"/>
</dbReference>